<evidence type="ECO:0000313" key="1">
    <source>
        <dbReference type="EMBL" id="MEW9922381.1"/>
    </source>
</evidence>
<gene>
    <name evidence="1" type="ORF">AB2B41_22510</name>
</gene>
<reference evidence="1 2" key="1">
    <citation type="submission" date="2024-07" db="EMBL/GenBank/DDBJ databases">
        <title>Marimonas sp.nov., isolated from tidal-flat sediment.</title>
        <authorList>
            <person name="Jayan J.N."/>
            <person name="Lee S.S."/>
        </authorList>
    </citation>
    <scope>NUCLEOTIDE SEQUENCE [LARGE SCALE GENOMIC DNA]</scope>
    <source>
        <strain evidence="1 2">MJW-29</strain>
    </source>
</reference>
<organism evidence="1 2">
    <name type="scientific">Sulfitobacter sediminis</name>
    <dbReference type="NCBI Taxonomy" id="3234186"/>
    <lineage>
        <taxon>Bacteria</taxon>
        <taxon>Pseudomonadati</taxon>
        <taxon>Pseudomonadota</taxon>
        <taxon>Alphaproteobacteria</taxon>
        <taxon>Rhodobacterales</taxon>
        <taxon>Roseobacteraceae</taxon>
        <taxon>Sulfitobacter</taxon>
    </lineage>
</organism>
<sequence>MIDGDFAETENGRILAGMARKSRMIFFTGLPASGKSFFLRALISMAGAAGRRVHLMRWDAGLASFQTDEILARYPDVADGSHPIIRLAAGLWGRQAVARWLDRHPDHADLLVGEVPIVGNRFSELVKVLPDAVEPALASQKTAFLYPVPTEEMRAKLEALRRETFANPRHPDEAKDAPPATMELAWRLTCAKSIELGLVQPPEGETTPAYDAALYRRFFDHLLRHRNARALHVDMFYASSGSAHDIQGGVSEIFATPGEAQGAIAAIEAVMNAGAAAQAVENWYRM</sequence>
<proteinExistence type="predicted"/>
<dbReference type="RefSeq" id="WP_367880071.1">
    <property type="nucleotide sequence ID" value="NZ_JBFNXX010000051.1"/>
</dbReference>
<keyword evidence="2" id="KW-1185">Reference proteome</keyword>
<dbReference type="Proteomes" id="UP001556098">
    <property type="component" value="Unassembled WGS sequence"/>
</dbReference>
<dbReference type="InterPro" id="IPR027417">
    <property type="entry name" value="P-loop_NTPase"/>
</dbReference>
<evidence type="ECO:0008006" key="3">
    <source>
        <dbReference type="Google" id="ProtNLM"/>
    </source>
</evidence>
<comment type="caution">
    <text evidence="1">The sequence shown here is derived from an EMBL/GenBank/DDBJ whole genome shotgun (WGS) entry which is preliminary data.</text>
</comment>
<protein>
    <recommendedName>
        <fullName evidence="3">ATP-binding protein</fullName>
    </recommendedName>
</protein>
<evidence type="ECO:0000313" key="2">
    <source>
        <dbReference type="Proteomes" id="UP001556098"/>
    </source>
</evidence>
<dbReference type="SUPFAM" id="SSF52540">
    <property type="entry name" value="P-loop containing nucleoside triphosphate hydrolases"/>
    <property type="match status" value="1"/>
</dbReference>
<dbReference type="EMBL" id="JBFNXX010000051">
    <property type="protein sequence ID" value="MEW9922381.1"/>
    <property type="molecule type" value="Genomic_DNA"/>
</dbReference>
<accession>A0ABV3RUK6</accession>
<name>A0ABV3RUK6_9RHOB</name>